<dbReference type="EC" id="3.2.1.52" evidence="3"/>
<dbReference type="PANTHER" id="PTHR30480:SF13">
    <property type="entry name" value="BETA-HEXOSAMINIDASE"/>
    <property type="match status" value="1"/>
</dbReference>
<comment type="similarity">
    <text evidence="2">Belongs to the glycosyl hydrolase 3 family.</text>
</comment>
<keyword evidence="8" id="KW-1185">Reference proteome</keyword>
<dbReference type="InterPro" id="IPR017853">
    <property type="entry name" value="GH"/>
</dbReference>
<feature type="domain" description="Glycoside hydrolase family 3 N-terminal" evidence="6">
    <location>
        <begin position="30"/>
        <end position="350"/>
    </location>
</feature>
<organism evidence="7 8">
    <name type="scientific">Alkalibaculum sporogenes</name>
    <dbReference type="NCBI Taxonomy" id="2655001"/>
    <lineage>
        <taxon>Bacteria</taxon>
        <taxon>Bacillati</taxon>
        <taxon>Bacillota</taxon>
        <taxon>Clostridia</taxon>
        <taxon>Eubacteriales</taxon>
        <taxon>Eubacteriaceae</taxon>
        <taxon>Alkalibaculum</taxon>
    </lineage>
</organism>
<evidence type="ECO:0000256" key="2">
    <source>
        <dbReference type="ARBA" id="ARBA00005336"/>
    </source>
</evidence>
<dbReference type="GO" id="GO:0009254">
    <property type="term" value="P:peptidoglycan turnover"/>
    <property type="evidence" value="ECO:0007669"/>
    <property type="project" value="TreeGrafter"/>
</dbReference>
<dbReference type="Pfam" id="PF00933">
    <property type="entry name" value="Glyco_hydro_3"/>
    <property type="match status" value="1"/>
</dbReference>
<dbReference type="InterPro" id="IPR050226">
    <property type="entry name" value="NagZ_Beta-hexosaminidase"/>
</dbReference>
<proteinExistence type="inferred from homology"/>
<dbReference type="EMBL" id="WHNX01000021">
    <property type="protein sequence ID" value="MPW26579.1"/>
    <property type="molecule type" value="Genomic_DNA"/>
</dbReference>
<protein>
    <recommendedName>
        <fullName evidence="3">beta-N-acetylhexosaminidase</fullName>
        <ecNumber evidence="3">3.2.1.52</ecNumber>
    </recommendedName>
</protein>
<comment type="catalytic activity">
    <reaction evidence="1">
        <text>Hydrolysis of terminal non-reducing N-acetyl-D-hexosamine residues in N-acetyl-beta-D-hexosaminides.</text>
        <dbReference type="EC" id="3.2.1.52"/>
    </reaction>
</comment>
<evidence type="ECO:0000313" key="7">
    <source>
        <dbReference type="EMBL" id="MPW26579.1"/>
    </source>
</evidence>
<evidence type="ECO:0000313" key="8">
    <source>
        <dbReference type="Proteomes" id="UP000440004"/>
    </source>
</evidence>
<dbReference type="InterPro" id="IPR019800">
    <property type="entry name" value="Glyco_hydro_3_AS"/>
</dbReference>
<name>A0A6A7KAJ6_9FIRM</name>
<evidence type="ECO:0000256" key="5">
    <source>
        <dbReference type="ARBA" id="ARBA00023295"/>
    </source>
</evidence>
<dbReference type="Gene3D" id="3.20.20.300">
    <property type="entry name" value="Glycoside hydrolase, family 3, N-terminal domain"/>
    <property type="match status" value="1"/>
</dbReference>
<evidence type="ECO:0000256" key="1">
    <source>
        <dbReference type="ARBA" id="ARBA00001231"/>
    </source>
</evidence>
<dbReference type="PANTHER" id="PTHR30480">
    <property type="entry name" value="BETA-HEXOSAMINIDASE-RELATED"/>
    <property type="match status" value="1"/>
</dbReference>
<evidence type="ECO:0000259" key="6">
    <source>
        <dbReference type="Pfam" id="PF00933"/>
    </source>
</evidence>
<evidence type="ECO:0000256" key="4">
    <source>
        <dbReference type="ARBA" id="ARBA00022801"/>
    </source>
</evidence>
<accession>A0A6A7KAJ6</accession>
<dbReference type="SUPFAM" id="SSF51445">
    <property type="entry name" value="(Trans)glycosidases"/>
    <property type="match status" value="1"/>
</dbReference>
<dbReference type="InterPro" id="IPR001764">
    <property type="entry name" value="Glyco_hydro_3_N"/>
</dbReference>
<reference evidence="7 8" key="1">
    <citation type="submission" date="2019-10" db="EMBL/GenBank/DDBJ databases">
        <title>Alkalibaculum tamaniensis sp.nov., a new alkaliphilic acetogen, isolated on methoxylated aromatics from a mud volcano.</title>
        <authorList>
            <person name="Khomyakova M.A."/>
            <person name="Merkel A.Y."/>
            <person name="Bonch-Osmolovskaya E.A."/>
            <person name="Slobodkin A.I."/>
        </authorList>
    </citation>
    <scope>NUCLEOTIDE SEQUENCE [LARGE SCALE GENOMIC DNA]</scope>
    <source>
        <strain evidence="7 8">M08DMB</strain>
    </source>
</reference>
<keyword evidence="5" id="KW-0326">Glycosidase</keyword>
<dbReference type="GO" id="GO:0005975">
    <property type="term" value="P:carbohydrate metabolic process"/>
    <property type="evidence" value="ECO:0007669"/>
    <property type="project" value="InterPro"/>
</dbReference>
<dbReference type="GO" id="GO:0004563">
    <property type="term" value="F:beta-N-acetylhexosaminidase activity"/>
    <property type="evidence" value="ECO:0007669"/>
    <property type="project" value="UniProtKB-EC"/>
</dbReference>
<comment type="caution">
    <text evidence="7">The sequence shown here is derived from an EMBL/GenBank/DDBJ whole genome shotgun (WGS) entry which is preliminary data.</text>
</comment>
<sequence length="568" mass="63947">MTNYNILSEKPFYLSDSDIQWVKKTYENMTLDEKVGQLFFLTGPATDKNYLNHATNDLKVGGLMCRVMDKDHVVESVAYLQRNSNIPMLIAANLEAGGNGIVTQGTKIGSQMAVAATNDTKYAYELGYICAVEAKSVGANYAFAPVVDIDYNFRNPITNTRTYGSNFKTVLAMASEYIKGCQSENVCVSIKHFPGDGVDERDQHLLTSINDMKCLEWDRSYGEIYKTLIDQGAKTVMVGHIMQPEYSKFFNPELRDEDILPASLSKELLGGLLRDKLGFNGLIITDATTMAGMNIPMKRDLLVPYSIAAGCDMFLFAKNLDEDYQFMMEGVKSGVISQERLEEAVMRILALKASIKLHASDNIPKIEEAEKVLSSDHAKKIAREVSDRSITLVKNLDNILPLDNKTIKNILVYELESGENALGYGREVRIADRLIELLKKEGINTVKFVPGERLEGKQTSYMEMVEEYDLMLYIANIATKSNQTTVRIEWMNPMGINCPIYINSIPTVFVSVENPYHLLDVPRIRTFINCYSRNDYTLELLVDKLFGRSEFTGKSPIDPFCGKWDTRL</sequence>
<dbReference type="InterPro" id="IPR036881">
    <property type="entry name" value="Glyco_hydro_3_C_sf"/>
</dbReference>
<dbReference type="PROSITE" id="PS00775">
    <property type="entry name" value="GLYCOSYL_HYDROL_F3"/>
    <property type="match status" value="1"/>
</dbReference>
<dbReference type="AlphaFoldDB" id="A0A6A7KAJ6"/>
<gene>
    <name evidence="7" type="ORF">GC105_12350</name>
</gene>
<dbReference type="RefSeq" id="WP_152805226.1">
    <property type="nucleotide sequence ID" value="NZ_WHNX01000021.1"/>
</dbReference>
<dbReference type="Gene3D" id="3.40.50.1700">
    <property type="entry name" value="Glycoside hydrolase family 3 C-terminal domain"/>
    <property type="match status" value="1"/>
</dbReference>
<dbReference type="Proteomes" id="UP000440004">
    <property type="component" value="Unassembled WGS sequence"/>
</dbReference>
<dbReference type="InterPro" id="IPR036962">
    <property type="entry name" value="Glyco_hydro_3_N_sf"/>
</dbReference>
<keyword evidence="4 7" id="KW-0378">Hydrolase</keyword>
<evidence type="ECO:0000256" key="3">
    <source>
        <dbReference type="ARBA" id="ARBA00012663"/>
    </source>
</evidence>